<feature type="transmembrane region" description="Helical" evidence="1">
    <location>
        <begin position="208"/>
        <end position="232"/>
    </location>
</feature>
<sequence>MKNAVVRQSNFELLRIISMLMIVGLHYFNGDMGGALSQLTQTDYNYYVTYFFESMFIVGVNTFVLITGYFQINKKCVQINKVIELLFIMTFYGLFFYSIALILGWQSFSIVGTIKAAFPILIGLKWFIKVFIILYLLIPFLNAGLNQLTKKIYQTFLVIMLFFFSFYPSFLPNSPVTDNGYGIITFVLMYAIGGYLKKFYEPNGTKSIYFSGYILCATITFAFSLFVVLVLGRDNSQVWGYNFIFNVFGSVLLFLFFSKLNIKSKKINYVASFVLGVYFIHTDPALNDFVYGGLLQTQNYWFSQWFIVHVLLSILFVYAASTIIDIARKWLFDRVGKVVIPFFKKHIPVLWGEVPISQRQVP</sequence>
<feature type="transmembrane region" description="Helical" evidence="1">
    <location>
        <begin position="48"/>
        <end position="70"/>
    </location>
</feature>
<keyword evidence="1" id="KW-0472">Membrane</keyword>
<feature type="transmembrane region" description="Helical" evidence="1">
    <location>
        <begin position="12"/>
        <end position="28"/>
    </location>
</feature>
<keyword evidence="4" id="KW-1185">Reference proteome</keyword>
<feature type="transmembrane region" description="Helical" evidence="1">
    <location>
        <begin position="180"/>
        <end position="196"/>
    </location>
</feature>
<evidence type="ECO:0000313" key="4">
    <source>
        <dbReference type="Proteomes" id="UP000036873"/>
    </source>
</evidence>
<dbReference type="EMBL" id="LGYO01000020">
    <property type="protein sequence ID" value="KNZ42059.1"/>
    <property type="molecule type" value="Genomic_DNA"/>
</dbReference>
<feature type="transmembrane region" description="Helical" evidence="1">
    <location>
        <begin position="238"/>
        <end position="257"/>
    </location>
</feature>
<proteinExistence type="predicted"/>
<evidence type="ECO:0000313" key="3">
    <source>
        <dbReference type="EMBL" id="KNZ42059.1"/>
    </source>
</evidence>
<dbReference type="InterPro" id="IPR002656">
    <property type="entry name" value="Acyl_transf_3_dom"/>
</dbReference>
<dbReference type="RefSeq" id="WP_050739961.1">
    <property type="nucleotide sequence ID" value="NZ_LGYO01000020.1"/>
</dbReference>
<dbReference type="GO" id="GO:0016747">
    <property type="term" value="F:acyltransferase activity, transferring groups other than amino-acyl groups"/>
    <property type="evidence" value="ECO:0007669"/>
    <property type="project" value="InterPro"/>
</dbReference>
<keyword evidence="1" id="KW-1133">Transmembrane helix</keyword>
<gene>
    <name evidence="3" type="ORF">AKG39_08490</name>
</gene>
<dbReference type="Proteomes" id="UP000036873">
    <property type="component" value="Unassembled WGS sequence"/>
</dbReference>
<dbReference type="PATRIC" id="fig|52689.4.peg.903"/>
<comment type="caution">
    <text evidence="3">The sequence shown here is derived from an EMBL/GenBank/DDBJ whole genome shotgun (WGS) entry which is preliminary data.</text>
</comment>
<protein>
    <recommendedName>
        <fullName evidence="2">Acyltransferase 3 domain-containing protein</fullName>
    </recommendedName>
</protein>
<keyword evidence="1" id="KW-0812">Transmembrane</keyword>
<feature type="transmembrane region" description="Helical" evidence="1">
    <location>
        <begin position="306"/>
        <end position="327"/>
    </location>
</feature>
<feature type="domain" description="Acyltransferase 3" evidence="2">
    <location>
        <begin position="10"/>
        <end position="323"/>
    </location>
</feature>
<feature type="transmembrane region" description="Helical" evidence="1">
    <location>
        <begin position="269"/>
        <end position="286"/>
    </location>
</feature>
<name>A0A0L6U0L5_9FIRM</name>
<accession>A0A0L6U0L5</accession>
<dbReference type="STRING" id="52689.AKG39_08490"/>
<evidence type="ECO:0000256" key="1">
    <source>
        <dbReference type="SAM" id="Phobius"/>
    </source>
</evidence>
<feature type="transmembrane region" description="Helical" evidence="1">
    <location>
        <begin position="82"/>
        <end position="105"/>
    </location>
</feature>
<dbReference type="Pfam" id="PF01757">
    <property type="entry name" value="Acyl_transf_3"/>
    <property type="match status" value="1"/>
</dbReference>
<organism evidence="3 4">
    <name type="scientific">Acetobacterium bakii</name>
    <dbReference type="NCBI Taxonomy" id="52689"/>
    <lineage>
        <taxon>Bacteria</taxon>
        <taxon>Bacillati</taxon>
        <taxon>Bacillota</taxon>
        <taxon>Clostridia</taxon>
        <taxon>Eubacteriales</taxon>
        <taxon>Eubacteriaceae</taxon>
        <taxon>Acetobacterium</taxon>
    </lineage>
</organism>
<dbReference type="OrthoDB" id="9816377at2"/>
<evidence type="ECO:0000259" key="2">
    <source>
        <dbReference type="Pfam" id="PF01757"/>
    </source>
</evidence>
<feature type="transmembrane region" description="Helical" evidence="1">
    <location>
        <begin position="117"/>
        <end position="140"/>
    </location>
</feature>
<dbReference type="AlphaFoldDB" id="A0A0L6U0L5"/>
<feature type="transmembrane region" description="Helical" evidence="1">
    <location>
        <begin position="152"/>
        <end position="168"/>
    </location>
</feature>
<reference evidence="4" key="1">
    <citation type="submission" date="2015-07" db="EMBL/GenBank/DDBJ databases">
        <title>Draft genome sequence of Acetobacterium bakii DSM 8293, a potential psychrophilic chemical producer through syngas fermentation.</title>
        <authorList>
            <person name="Song Y."/>
            <person name="Hwang S."/>
            <person name="Cho B.-K."/>
        </authorList>
    </citation>
    <scope>NUCLEOTIDE SEQUENCE [LARGE SCALE GENOMIC DNA]</scope>
    <source>
        <strain evidence="4">DSM 8239</strain>
    </source>
</reference>